<dbReference type="AlphaFoldDB" id="A0A9D2MAN1"/>
<accession>A0A9D2MAN1</accession>
<dbReference type="Proteomes" id="UP000824208">
    <property type="component" value="Unassembled WGS sequence"/>
</dbReference>
<organism evidence="7 8">
    <name type="scientific">Candidatus Flavonifractor intestinipullorum</name>
    <dbReference type="NCBI Taxonomy" id="2838587"/>
    <lineage>
        <taxon>Bacteria</taxon>
        <taxon>Bacillati</taxon>
        <taxon>Bacillota</taxon>
        <taxon>Clostridia</taxon>
        <taxon>Eubacteriales</taxon>
        <taxon>Oscillospiraceae</taxon>
        <taxon>Flavonifractor</taxon>
    </lineage>
</organism>
<feature type="transmembrane region" description="Helical" evidence="5">
    <location>
        <begin position="12"/>
        <end position="32"/>
    </location>
</feature>
<reference evidence="7" key="1">
    <citation type="journal article" date="2021" name="PeerJ">
        <title>Extensive microbial diversity within the chicken gut microbiome revealed by metagenomics and culture.</title>
        <authorList>
            <person name="Gilroy R."/>
            <person name="Ravi A."/>
            <person name="Getino M."/>
            <person name="Pursley I."/>
            <person name="Horton D.L."/>
            <person name="Alikhan N.F."/>
            <person name="Baker D."/>
            <person name="Gharbi K."/>
            <person name="Hall N."/>
            <person name="Watson M."/>
            <person name="Adriaenssens E.M."/>
            <person name="Foster-Nyarko E."/>
            <person name="Jarju S."/>
            <person name="Secka A."/>
            <person name="Antonio M."/>
            <person name="Oren A."/>
            <person name="Chaudhuri R.R."/>
            <person name="La Ragione R."/>
            <person name="Hildebrand F."/>
            <person name="Pallen M.J."/>
        </authorList>
    </citation>
    <scope>NUCLEOTIDE SEQUENCE</scope>
    <source>
        <strain evidence="7">CHK189-11263</strain>
    </source>
</reference>
<feature type="transmembrane region" description="Helical" evidence="5">
    <location>
        <begin position="71"/>
        <end position="91"/>
    </location>
</feature>
<proteinExistence type="predicted"/>
<keyword evidence="2 5" id="KW-0812">Transmembrane</keyword>
<gene>
    <name evidence="7" type="ORF">H9714_04115</name>
</gene>
<protein>
    <submittedName>
        <fullName evidence="7">FUSC family protein</fullName>
    </submittedName>
</protein>
<dbReference type="GO" id="GO:0016020">
    <property type="term" value="C:membrane"/>
    <property type="evidence" value="ECO:0007669"/>
    <property type="project" value="UniProtKB-SubCell"/>
</dbReference>
<evidence type="ECO:0000256" key="2">
    <source>
        <dbReference type="ARBA" id="ARBA00022692"/>
    </source>
</evidence>
<sequence>MKQRNIPHIGMRIIKTAVAVMLAYGIFLPFGLMYDTETYHGVLGQMGPLYACIACIVCMQSTLGQTVQSGVSRLIGVAIGGVLGVATLLLGDRLDNGLLVLPILGVLCVAGMWISLLIQRPAACVMACIVPCVILITGVTGADRYYYAAARIIETVIGVCVAMLVNKLLPDHREEYEAPPPPQKEENRRED</sequence>
<keyword evidence="3 5" id="KW-1133">Transmembrane helix</keyword>
<evidence type="ECO:0000256" key="4">
    <source>
        <dbReference type="ARBA" id="ARBA00023136"/>
    </source>
</evidence>
<comment type="caution">
    <text evidence="7">The sequence shown here is derived from an EMBL/GenBank/DDBJ whole genome shotgun (WGS) entry which is preliminary data.</text>
</comment>
<dbReference type="InterPro" id="IPR049453">
    <property type="entry name" value="Memb_transporter_dom"/>
</dbReference>
<dbReference type="Pfam" id="PF13515">
    <property type="entry name" value="FUSC_2"/>
    <property type="match status" value="1"/>
</dbReference>
<keyword evidence="4 5" id="KW-0472">Membrane</keyword>
<comment type="subcellular location">
    <subcellularLocation>
        <location evidence="1">Membrane</location>
        <topology evidence="1">Multi-pass membrane protein</topology>
    </subcellularLocation>
</comment>
<name>A0A9D2MAN1_9FIRM</name>
<evidence type="ECO:0000313" key="7">
    <source>
        <dbReference type="EMBL" id="HJB56719.1"/>
    </source>
</evidence>
<feature type="transmembrane region" description="Helical" evidence="5">
    <location>
        <begin position="97"/>
        <end position="115"/>
    </location>
</feature>
<evidence type="ECO:0000256" key="5">
    <source>
        <dbReference type="SAM" id="Phobius"/>
    </source>
</evidence>
<feature type="transmembrane region" description="Helical" evidence="5">
    <location>
        <begin position="122"/>
        <end position="139"/>
    </location>
</feature>
<reference evidence="7" key="2">
    <citation type="submission" date="2021-04" db="EMBL/GenBank/DDBJ databases">
        <authorList>
            <person name="Gilroy R."/>
        </authorList>
    </citation>
    <scope>NUCLEOTIDE SEQUENCE</scope>
    <source>
        <strain evidence="7">CHK189-11263</strain>
    </source>
</reference>
<feature type="transmembrane region" description="Helical" evidence="5">
    <location>
        <begin position="145"/>
        <end position="165"/>
    </location>
</feature>
<evidence type="ECO:0000313" key="8">
    <source>
        <dbReference type="Proteomes" id="UP000824208"/>
    </source>
</evidence>
<dbReference type="EMBL" id="DWYC01000044">
    <property type="protein sequence ID" value="HJB56719.1"/>
    <property type="molecule type" value="Genomic_DNA"/>
</dbReference>
<evidence type="ECO:0000256" key="3">
    <source>
        <dbReference type="ARBA" id="ARBA00022989"/>
    </source>
</evidence>
<evidence type="ECO:0000256" key="1">
    <source>
        <dbReference type="ARBA" id="ARBA00004141"/>
    </source>
</evidence>
<feature type="domain" description="Integral membrane bound transporter" evidence="6">
    <location>
        <begin position="43"/>
        <end position="165"/>
    </location>
</feature>
<evidence type="ECO:0000259" key="6">
    <source>
        <dbReference type="Pfam" id="PF13515"/>
    </source>
</evidence>
<feature type="transmembrane region" description="Helical" evidence="5">
    <location>
        <begin position="38"/>
        <end position="59"/>
    </location>
</feature>